<name>A0A9D3NFP3_9TELE</name>
<organism evidence="1 2">
    <name type="scientific">Hemibagrus wyckioides</name>
    <dbReference type="NCBI Taxonomy" id="337641"/>
    <lineage>
        <taxon>Eukaryota</taxon>
        <taxon>Metazoa</taxon>
        <taxon>Chordata</taxon>
        <taxon>Craniata</taxon>
        <taxon>Vertebrata</taxon>
        <taxon>Euteleostomi</taxon>
        <taxon>Actinopterygii</taxon>
        <taxon>Neopterygii</taxon>
        <taxon>Teleostei</taxon>
        <taxon>Ostariophysi</taxon>
        <taxon>Siluriformes</taxon>
        <taxon>Bagridae</taxon>
        <taxon>Hemibagrus</taxon>
    </lineage>
</organism>
<protein>
    <submittedName>
        <fullName evidence="1">Uncharacterized protein</fullName>
    </submittedName>
</protein>
<dbReference type="Proteomes" id="UP000824219">
    <property type="component" value="Linkage Group LG18"/>
</dbReference>
<gene>
    <name evidence="1" type="ORF">KOW79_015695</name>
</gene>
<comment type="caution">
    <text evidence="1">The sequence shown here is derived from an EMBL/GenBank/DDBJ whole genome shotgun (WGS) entry which is preliminary data.</text>
</comment>
<sequence>MECATWRQNIQQKSLVLSRKSEDLNNLQQLIRSELRNKLNSVQEDLRWEEIGGQDDFCDLVGCLMSRLRRLCSPSAEQLSAQCVDQSMALKAVIVYGDQEFPITQLLQVEDNHWRRHLQLKI</sequence>
<dbReference type="EMBL" id="JAHKSW010000018">
    <property type="protein sequence ID" value="KAG7321280.1"/>
    <property type="molecule type" value="Genomic_DNA"/>
</dbReference>
<reference evidence="1 2" key="1">
    <citation type="submission" date="2021-06" db="EMBL/GenBank/DDBJ databases">
        <title>Chromosome-level genome assembly of the red-tail catfish (Hemibagrus wyckioides).</title>
        <authorList>
            <person name="Shao F."/>
        </authorList>
    </citation>
    <scope>NUCLEOTIDE SEQUENCE [LARGE SCALE GENOMIC DNA]</scope>
    <source>
        <strain evidence="1">EC202008001</strain>
        <tissue evidence="1">Blood</tissue>
    </source>
</reference>
<accession>A0A9D3NFP3</accession>
<evidence type="ECO:0000313" key="1">
    <source>
        <dbReference type="EMBL" id="KAG7321280.1"/>
    </source>
</evidence>
<keyword evidence="2" id="KW-1185">Reference proteome</keyword>
<dbReference type="AlphaFoldDB" id="A0A9D3NFP3"/>
<proteinExistence type="predicted"/>
<evidence type="ECO:0000313" key="2">
    <source>
        <dbReference type="Proteomes" id="UP000824219"/>
    </source>
</evidence>